<dbReference type="InterPro" id="IPR022998">
    <property type="entry name" value="ThiamineP_synth_TenI"/>
</dbReference>
<accession>A0A4D7B892</accession>
<dbReference type="AlphaFoldDB" id="A0A4D7B892"/>
<dbReference type="EMBL" id="CP039690">
    <property type="protein sequence ID" value="QCI69351.1"/>
    <property type="molecule type" value="Genomic_DNA"/>
</dbReference>
<protein>
    <submittedName>
        <fullName evidence="2">Thiamine phosphate synthase</fullName>
    </submittedName>
</protein>
<evidence type="ECO:0000313" key="2">
    <source>
        <dbReference type="EMBL" id="QCI69351.1"/>
    </source>
</evidence>
<dbReference type="SUPFAM" id="SSF51391">
    <property type="entry name" value="Thiamin phosphate synthase"/>
    <property type="match status" value="1"/>
</dbReference>
<gene>
    <name evidence="2" type="ORF">E8M01_22045</name>
</gene>
<reference evidence="2 3" key="1">
    <citation type="submission" date="2019-04" db="EMBL/GenBank/DDBJ databases">
        <title>Phreatobacter aquaticus sp. nov.</title>
        <authorList>
            <person name="Choi A."/>
        </authorList>
    </citation>
    <scope>NUCLEOTIDE SEQUENCE [LARGE SCALE GENOMIC DNA]</scope>
    <source>
        <strain evidence="2 3">KCTC 52518</strain>
    </source>
</reference>
<dbReference type="InterPro" id="IPR036206">
    <property type="entry name" value="ThiamineP_synth_sf"/>
</dbReference>
<name>A0A4D7B892_9HYPH</name>
<sequence length="217" mass="22298">MTAVETQLVLVTPPIAAPEAFLPALEAALAGGPVAAVIARLATPDDRASVNVVKTLARLVQAKGCALMVEGAIDTVARGGADGLHLIFDEARVTEAIERLAPDRMVGVAGLKSRDDAMSAGEKGCDYVMFGEPMVSRHAEKNGVLPPFAAVVERVGWWAEVFQIPVVGFSPDIAGAGALAQVNADFVALGDAVWAHPDGPTKAVAAALAALRQGQAT</sequence>
<evidence type="ECO:0000313" key="3">
    <source>
        <dbReference type="Proteomes" id="UP000298781"/>
    </source>
</evidence>
<feature type="domain" description="Thiamine phosphate synthase/TenI" evidence="1">
    <location>
        <begin position="8"/>
        <end position="191"/>
    </location>
</feature>
<dbReference type="InterPro" id="IPR013785">
    <property type="entry name" value="Aldolase_TIM"/>
</dbReference>
<keyword evidence="3" id="KW-1185">Reference proteome</keyword>
<dbReference type="Proteomes" id="UP000298781">
    <property type="component" value="Chromosome"/>
</dbReference>
<organism evidence="2 3">
    <name type="scientific">Phreatobacter stygius</name>
    <dbReference type="NCBI Taxonomy" id="1940610"/>
    <lineage>
        <taxon>Bacteria</taxon>
        <taxon>Pseudomonadati</taxon>
        <taxon>Pseudomonadota</taxon>
        <taxon>Alphaproteobacteria</taxon>
        <taxon>Hyphomicrobiales</taxon>
        <taxon>Phreatobacteraceae</taxon>
        <taxon>Phreatobacter</taxon>
    </lineage>
</organism>
<dbReference type="OrthoDB" id="7159061at2"/>
<proteinExistence type="predicted"/>
<dbReference type="KEGG" id="pstg:E8M01_22045"/>
<dbReference type="GO" id="GO:0009228">
    <property type="term" value="P:thiamine biosynthetic process"/>
    <property type="evidence" value="ECO:0007669"/>
    <property type="project" value="UniProtKB-KW"/>
</dbReference>
<dbReference type="CDD" id="cd00564">
    <property type="entry name" value="TMP_TenI"/>
    <property type="match status" value="1"/>
</dbReference>
<dbReference type="Pfam" id="PF02581">
    <property type="entry name" value="TMP-TENI"/>
    <property type="match status" value="1"/>
</dbReference>
<dbReference type="Gene3D" id="3.20.20.70">
    <property type="entry name" value="Aldolase class I"/>
    <property type="match status" value="1"/>
</dbReference>
<evidence type="ECO:0000259" key="1">
    <source>
        <dbReference type="Pfam" id="PF02581"/>
    </source>
</evidence>